<name>A0A919JH11_9ACTN</name>
<dbReference type="EMBL" id="BOMQ01000036">
    <property type="protein sequence ID" value="GIE49493.1"/>
    <property type="molecule type" value="Genomic_DNA"/>
</dbReference>
<dbReference type="Proteomes" id="UP000647172">
    <property type="component" value="Unassembled WGS sequence"/>
</dbReference>
<gene>
    <name evidence="2" type="ORF">Ani05nite_30270</name>
</gene>
<reference evidence="2" key="1">
    <citation type="submission" date="2021-01" db="EMBL/GenBank/DDBJ databases">
        <title>Whole genome shotgun sequence of Actinoplanes nipponensis NBRC 14063.</title>
        <authorList>
            <person name="Komaki H."/>
            <person name="Tamura T."/>
        </authorList>
    </citation>
    <scope>NUCLEOTIDE SEQUENCE</scope>
    <source>
        <strain evidence="2">NBRC 14063</strain>
    </source>
</reference>
<evidence type="ECO:0000313" key="3">
    <source>
        <dbReference type="Proteomes" id="UP000647172"/>
    </source>
</evidence>
<comment type="caution">
    <text evidence="2">The sequence shown here is derived from an EMBL/GenBank/DDBJ whole genome shotgun (WGS) entry which is preliminary data.</text>
</comment>
<feature type="compositionally biased region" description="Low complexity" evidence="1">
    <location>
        <begin position="11"/>
        <end position="21"/>
    </location>
</feature>
<feature type="region of interest" description="Disordered" evidence="1">
    <location>
        <begin position="1"/>
        <end position="21"/>
    </location>
</feature>
<accession>A0A919JH11</accession>
<sequence length="74" mass="7227">MRRESLPNADSAVGTTVTTRSGGGALAAAWRRGDAVAVAADGGDAVAVASIAARRRYSPLGGTTAVAAQEGMPG</sequence>
<dbReference type="AlphaFoldDB" id="A0A919JH11"/>
<evidence type="ECO:0000256" key="1">
    <source>
        <dbReference type="SAM" id="MobiDB-lite"/>
    </source>
</evidence>
<evidence type="ECO:0000313" key="2">
    <source>
        <dbReference type="EMBL" id="GIE49493.1"/>
    </source>
</evidence>
<organism evidence="2 3">
    <name type="scientific">Actinoplanes nipponensis</name>
    <dbReference type="NCBI Taxonomy" id="135950"/>
    <lineage>
        <taxon>Bacteria</taxon>
        <taxon>Bacillati</taxon>
        <taxon>Actinomycetota</taxon>
        <taxon>Actinomycetes</taxon>
        <taxon>Micromonosporales</taxon>
        <taxon>Micromonosporaceae</taxon>
        <taxon>Actinoplanes</taxon>
    </lineage>
</organism>
<proteinExistence type="predicted"/>
<protein>
    <submittedName>
        <fullName evidence="2">Uncharacterized protein</fullName>
    </submittedName>
</protein>
<keyword evidence="3" id="KW-1185">Reference proteome</keyword>